<dbReference type="AlphaFoldDB" id="V9HJZ0"/>
<accession>V9HJZ0</accession>
<reference evidence="1 2" key="1">
    <citation type="submission" date="2010-03" db="EMBL/GenBank/DDBJ databases">
        <authorList>
            <consortium name="The Broad Institute Genome Sequencing Platform"/>
            <person name="Ward D."/>
            <person name="Earl A."/>
            <person name="Feldgarden M."/>
            <person name="Gevers D."/>
            <person name="Young S."/>
            <person name="Zeng Q."/>
            <person name="Koehrsen M."/>
            <person name="Alvarado L."/>
            <person name="Berlin A.M."/>
            <person name="Borenstein D."/>
            <person name="Chapman S.B."/>
            <person name="Chen Z."/>
            <person name="Engels R."/>
            <person name="Freedman E."/>
            <person name="Gellesch M."/>
            <person name="Goldberg J."/>
            <person name="Griggs A."/>
            <person name="Gujja S."/>
            <person name="Heilman E.R."/>
            <person name="Heiman D.I."/>
            <person name="Hepburn T.A."/>
            <person name="Howarth C."/>
            <person name="Jen D."/>
            <person name="Larson L."/>
            <person name="Mehta T."/>
            <person name="Park D."/>
            <person name="Pearson M."/>
            <person name="Richards J."/>
            <person name="Roberts A."/>
            <person name="Saif S."/>
            <person name="Shea T.D."/>
            <person name="Shenoy N."/>
            <person name="Sisk P."/>
            <person name="Stolte C."/>
            <person name="Sykes S.N."/>
            <person name="Walk T."/>
            <person name="White J."/>
            <person name="Yandava C."/>
            <person name="Izard J."/>
            <person name="Baranova O.V."/>
            <person name="Blanton J.M."/>
            <person name="Tanner A.C."/>
            <person name="Dewhirst F."/>
            <person name="Haas B."/>
            <person name="Nusbaum C."/>
            <person name="Birren B."/>
        </authorList>
    </citation>
    <scope>NUCLEOTIDE SEQUENCE [LARGE SCALE GENOMIC DNA]</scope>
    <source>
        <strain evidence="1 2">ATCC 29453</strain>
    </source>
</reference>
<proteinExistence type="predicted"/>
<dbReference type="HOGENOM" id="CLU_3029975_0_0_4"/>
<evidence type="ECO:0000313" key="1">
    <source>
        <dbReference type="EMBL" id="EFG30054.1"/>
    </source>
</evidence>
<evidence type="ECO:0000313" key="2">
    <source>
        <dbReference type="Proteomes" id="UP000017813"/>
    </source>
</evidence>
<sequence length="55" mass="6152">MKHTFFLMIVSLGLAACSHKPPQPHGKFFAINGHETVSAKPLMDLNNQPLELKHE</sequence>
<dbReference type="EMBL" id="ADCY02000069">
    <property type="protein sequence ID" value="EFG30054.1"/>
    <property type="molecule type" value="Genomic_DNA"/>
</dbReference>
<dbReference type="eggNOG" id="ENOG502ZS1A">
    <property type="taxonomic scope" value="Bacteria"/>
</dbReference>
<dbReference type="PROSITE" id="PS51257">
    <property type="entry name" value="PROKAR_LIPOPROTEIN"/>
    <property type="match status" value="1"/>
</dbReference>
<protein>
    <recommendedName>
        <fullName evidence="3">Lipoprotein</fullName>
    </recommendedName>
</protein>
<evidence type="ECO:0008006" key="3">
    <source>
        <dbReference type="Google" id="ProtNLM"/>
    </source>
</evidence>
<dbReference type="RefSeq" id="WP_002643084.1">
    <property type="nucleotide sequence ID" value="NZ_CP019448.1"/>
</dbReference>
<dbReference type="STRING" id="641147.HMPREF9021_02122"/>
<keyword evidence="2" id="KW-1185">Reference proteome</keyword>
<organism evidence="1 2">
    <name type="scientific">Simonsiella muelleri ATCC 29453</name>
    <dbReference type="NCBI Taxonomy" id="641147"/>
    <lineage>
        <taxon>Bacteria</taxon>
        <taxon>Pseudomonadati</taxon>
        <taxon>Pseudomonadota</taxon>
        <taxon>Betaproteobacteria</taxon>
        <taxon>Neisseriales</taxon>
        <taxon>Neisseriaceae</taxon>
        <taxon>Simonsiella</taxon>
    </lineage>
</organism>
<dbReference type="Proteomes" id="UP000017813">
    <property type="component" value="Unassembled WGS sequence"/>
</dbReference>
<reference evidence="1 2" key="2">
    <citation type="submission" date="2011-10" db="EMBL/GenBank/DDBJ databases">
        <title>The Genome Sequence of Simonsiella muelleri ATCC 29453.</title>
        <authorList>
            <consortium name="The Broad Institute Genome Sequencing Platform"/>
            <consortium name="The Broad Institute Genome Sequencing Center for Infectious Disease"/>
            <person name="Earl A."/>
            <person name="Ward D."/>
            <person name="Feldgarden M."/>
            <person name="Gevers D."/>
            <person name="Izard J."/>
            <person name="Baranova O.V."/>
            <person name="Blanton J.M."/>
            <person name="Tanner A.C."/>
            <person name="Dewhirst F."/>
            <person name="Young S.K."/>
            <person name="Zeng Q."/>
            <person name="Gargeya S."/>
            <person name="Fitzgerald M."/>
            <person name="Haas B."/>
            <person name="Abouelleil A."/>
            <person name="Alvarado L."/>
            <person name="Arachchi H.M."/>
            <person name="Berlin A."/>
            <person name="Brown A."/>
            <person name="Chapman S.B."/>
            <person name="Chen Z."/>
            <person name="Dunbar C."/>
            <person name="Freedman E."/>
            <person name="Gearin G."/>
            <person name="Goldberg J."/>
            <person name="Griggs A."/>
            <person name="Gujja S."/>
            <person name="Heiman D."/>
            <person name="Howarth C."/>
            <person name="Larson L."/>
            <person name="Lui A."/>
            <person name="MacDonald P.J.P."/>
            <person name="Montmayeur A."/>
            <person name="Murphy C."/>
            <person name="Neiman D."/>
            <person name="Pearson M."/>
            <person name="Priest M."/>
            <person name="Roberts A."/>
            <person name="Saif S."/>
            <person name="Shea T."/>
            <person name="Shenoy N."/>
            <person name="Sisk P."/>
            <person name="Stolte C."/>
            <person name="Sykes S."/>
            <person name="Wortman J."/>
            <person name="Nusbaum C."/>
            <person name="Birren B."/>
        </authorList>
    </citation>
    <scope>NUCLEOTIDE SEQUENCE [LARGE SCALE GENOMIC DNA]</scope>
    <source>
        <strain evidence="1 2">ATCC 29453</strain>
    </source>
</reference>
<gene>
    <name evidence="1" type="ORF">HMPREF9021_02122</name>
</gene>
<name>V9HJZ0_9NEIS</name>
<comment type="caution">
    <text evidence="1">The sequence shown here is derived from an EMBL/GenBank/DDBJ whole genome shotgun (WGS) entry which is preliminary data.</text>
</comment>